<dbReference type="EMBL" id="CAXDID020000253">
    <property type="protein sequence ID" value="CAL6065084.1"/>
    <property type="molecule type" value="Genomic_DNA"/>
</dbReference>
<sequence length="117" mass="13739">MQKAYFGAYMGLEIPELENNSVIHSPRVESVLHFSPVYNNLHVKSQPQLHVQNSPIQRPFKQQIQKTIQLQQKPNQTKPVVLNLNYNNKFANYNANRMKRVLQEAEKAKNGRQWRVK</sequence>
<protein>
    <submittedName>
        <fullName evidence="3">Hypothetical_protein</fullName>
    </submittedName>
</protein>
<evidence type="ECO:0000313" key="2">
    <source>
        <dbReference type="EMBL" id="CAI9968114.1"/>
    </source>
</evidence>
<dbReference type="EMBL" id="CATOUU010000755">
    <property type="protein sequence ID" value="CAI9946022.1"/>
    <property type="molecule type" value="Genomic_DNA"/>
</dbReference>
<proteinExistence type="predicted"/>
<dbReference type="Proteomes" id="UP001642409">
    <property type="component" value="Unassembled WGS sequence"/>
</dbReference>
<reference evidence="3 5" key="2">
    <citation type="submission" date="2024-07" db="EMBL/GenBank/DDBJ databases">
        <authorList>
            <person name="Akdeniz Z."/>
        </authorList>
    </citation>
    <scope>NUCLEOTIDE SEQUENCE [LARGE SCALE GENOMIC DNA]</scope>
</reference>
<evidence type="ECO:0000313" key="3">
    <source>
        <dbReference type="EMBL" id="CAL6001929.1"/>
    </source>
</evidence>
<dbReference type="AlphaFoldDB" id="A0AA86Q4Q4"/>
<name>A0AA86Q4Q4_9EUKA</name>
<comment type="caution">
    <text evidence="1">The sequence shown here is derived from an EMBL/GenBank/DDBJ whole genome shotgun (WGS) entry which is preliminary data.</text>
</comment>
<keyword evidence="5" id="KW-1185">Reference proteome</keyword>
<evidence type="ECO:0000313" key="5">
    <source>
        <dbReference type="Proteomes" id="UP001642409"/>
    </source>
</evidence>
<evidence type="ECO:0000313" key="1">
    <source>
        <dbReference type="EMBL" id="CAI9946022.1"/>
    </source>
</evidence>
<organism evidence="1">
    <name type="scientific">Hexamita inflata</name>
    <dbReference type="NCBI Taxonomy" id="28002"/>
    <lineage>
        <taxon>Eukaryota</taxon>
        <taxon>Metamonada</taxon>
        <taxon>Diplomonadida</taxon>
        <taxon>Hexamitidae</taxon>
        <taxon>Hexamitinae</taxon>
        <taxon>Hexamita</taxon>
    </lineage>
</organism>
<reference evidence="1" key="1">
    <citation type="submission" date="2023-06" db="EMBL/GenBank/DDBJ databases">
        <authorList>
            <person name="Kurt Z."/>
        </authorList>
    </citation>
    <scope>NUCLEOTIDE SEQUENCE</scope>
</reference>
<dbReference type="EMBL" id="CATOUU010001031">
    <property type="protein sequence ID" value="CAI9968114.1"/>
    <property type="molecule type" value="Genomic_DNA"/>
</dbReference>
<gene>
    <name evidence="3" type="ORF">HINF_LOCUS17678</name>
    <name evidence="1" type="ORF">HINF_LOCUS33667</name>
    <name evidence="4" type="ORF">HINF_LOCUS51670</name>
    <name evidence="2" type="ORF">HINF_LOCUS55759</name>
</gene>
<evidence type="ECO:0000313" key="4">
    <source>
        <dbReference type="EMBL" id="CAL6065084.1"/>
    </source>
</evidence>
<accession>A0AA86Q4Q4</accession>
<dbReference type="EMBL" id="CAXDID020000044">
    <property type="protein sequence ID" value="CAL6001929.1"/>
    <property type="molecule type" value="Genomic_DNA"/>
</dbReference>